<gene>
    <name evidence="4" type="ORF">P0Y49_09355</name>
</gene>
<evidence type="ECO:0000313" key="4">
    <source>
        <dbReference type="EMBL" id="WEK21347.1"/>
    </source>
</evidence>
<dbReference type="SMART" id="SM00342">
    <property type="entry name" value="HTH_ARAC"/>
    <property type="match status" value="1"/>
</dbReference>
<dbReference type="InterPro" id="IPR009057">
    <property type="entry name" value="Homeodomain-like_sf"/>
</dbReference>
<evidence type="ECO:0000313" key="5">
    <source>
        <dbReference type="Proteomes" id="UP001214530"/>
    </source>
</evidence>
<dbReference type="Gene3D" id="1.10.10.60">
    <property type="entry name" value="Homeodomain-like"/>
    <property type="match status" value="2"/>
</dbReference>
<dbReference type="PANTHER" id="PTHR47893">
    <property type="entry name" value="REGULATORY PROTEIN PCHR"/>
    <property type="match status" value="1"/>
</dbReference>
<dbReference type="InterPro" id="IPR018060">
    <property type="entry name" value="HTH_AraC"/>
</dbReference>
<name>A0AAJ6B7Q5_9SPHI</name>
<dbReference type="PROSITE" id="PS01124">
    <property type="entry name" value="HTH_ARAC_FAMILY_2"/>
    <property type="match status" value="1"/>
</dbReference>
<dbReference type="Pfam" id="PF12833">
    <property type="entry name" value="HTH_18"/>
    <property type="match status" value="1"/>
</dbReference>
<accession>A0AAJ6B7Q5</accession>
<dbReference type="AlphaFoldDB" id="A0AAJ6B7Q5"/>
<dbReference type="GO" id="GO:0003700">
    <property type="term" value="F:DNA-binding transcription factor activity"/>
    <property type="evidence" value="ECO:0007669"/>
    <property type="project" value="InterPro"/>
</dbReference>
<sequence>MKAAHNHIIIIMEYIEANLHESLSIERIAEQFNLSPSTLQRRFKKQYKVPMHKFILQQRMDKAMEMLKEGSHSIADVRLNVGYHDPANFTTAFIKYFHVSPSHVSKSPNDTE</sequence>
<dbReference type="SUPFAM" id="SSF46689">
    <property type="entry name" value="Homeodomain-like"/>
    <property type="match status" value="2"/>
</dbReference>
<feature type="domain" description="HTH araC/xylS-type" evidence="3">
    <location>
        <begin position="9"/>
        <end position="107"/>
    </location>
</feature>
<dbReference type="PANTHER" id="PTHR47893:SF1">
    <property type="entry name" value="REGULATORY PROTEIN PCHR"/>
    <property type="match status" value="1"/>
</dbReference>
<organism evidence="4 5">
    <name type="scientific">Candidatus Pedobacter colombiensis</name>
    <dbReference type="NCBI Taxonomy" id="3121371"/>
    <lineage>
        <taxon>Bacteria</taxon>
        <taxon>Pseudomonadati</taxon>
        <taxon>Bacteroidota</taxon>
        <taxon>Sphingobacteriia</taxon>
        <taxon>Sphingobacteriales</taxon>
        <taxon>Sphingobacteriaceae</taxon>
        <taxon>Pedobacter</taxon>
    </lineage>
</organism>
<keyword evidence="2" id="KW-0804">Transcription</keyword>
<dbReference type="EMBL" id="CP119313">
    <property type="protein sequence ID" value="WEK21347.1"/>
    <property type="molecule type" value="Genomic_DNA"/>
</dbReference>
<dbReference type="GO" id="GO:0043565">
    <property type="term" value="F:sequence-specific DNA binding"/>
    <property type="evidence" value="ECO:0007669"/>
    <property type="project" value="InterPro"/>
</dbReference>
<proteinExistence type="predicted"/>
<dbReference type="InterPro" id="IPR053142">
    <property type="entry name" value="PchR_regulatory_protein"/>
</dbReference>
<protein>
    <submittedName>
        <fullName evidence="4">AraC family transcriptional regulator</fullName>
    </submittedName>
</protein>
<evidence type="ECO:0000259" key="3">
    <source>
        <dbReference type="PROSITE" id="PS01124"/>
    </source>
</evidence>
<evidence type="ECO:0000256" key="2">
    <source>
        <dbReference type="ARBA" id="ARBA00023163"/>
    </source>
</evidence>
<evidence type="ECO:0000256" key="1">
    <source>
        <dbReference type="ARBA" id="ARBA00023015"/>
    </source>
</evidence>
<reference evidence="4" key="1">
    <citation type="submission" date="2023-03" db="EMBL/GenBank/DDBJ databases">
        <title>Andean soil-derived lignocellulolytic bacterial consortium as a source of novel taxa and putative plastic-active enzymes.</title>
        <authorList>
            <person name="Diaz-Garcia L."/>
            <person name="Chuvochina M."/>
            <person name="Feuerriegel G."/>
            <person name="Bunk B."/>
            <person name="Sproer C."/>
            <person name="Streit W.R."/>
            <person name="Rodriguez L.M."/>
            <person name="Overmann J."/>
            <person name="Jimenez D.J."/>
        </authorList>
    </citation>
    <scope>NUCLEOTIDE SEQUENCE</scope>
    <source>
        <strain evidence="4">MAG 3858</strain>
    </source>
</reference>
<keyword evidence="1" id="KW-0805">Transcription regulation</keyword>
<dbReference type="Proteomes" id="UP001214530">
    <property type="component" value="Chromosome"/>
</dbReference>